<evidence type="ECO:0000256" key="7">
    <source>
        <dbReference type="ARBA" id="ARBA00022723"/>
    </source>
</evidence>
<evidence type="ECO:0000256" key="3">
    <source>
        <dbReference type="ARBA" id="ARBA00005300"/>
    </source>
</evidence>
<proteinExistence type="inferred from homology"/>
<keyword evidence="7" id="KW-0479">Metal-binding</keyword>
<dbReference type="InterPro" id="IPR002156">
    <property type="entry name" value="RNaseH_domain"/>
</dbReference>
<evidence type="ECO:0000259" key="11">
    <source>
        <dbReference type="PROSITE" id="PS50879"/>
    </source>
</evidence>
<evidence type="ECO:0000256" key="2">
    <source>
        <dbReference type="ARBA" id="ARBA00001946"/>
    </source>
</evidence>
<dbReference type="GO" id="GO:0004523">
    <property type="term" value="F:RNA-DNA hybrid ribonuclease activity"/>
    <property type="evidence" value="ECO:0007669"/>
    <property type="project" value="UniProtKB-EC"/>
</dbReference>
<dbReference type="GO" id="GO:0046872">
    <property type="term" value="F:metal ion binding"/>
    <property type="evidence" value="ECO:0007669"/>
    <property type="project" value="UniProtKB-KW"/>
</dbReference>
<feature type="domain" description="RNase H type-1" evidence="11">
    <location>
        <begin position="1"/>
        <end position="138"/>
    </location>
</feature>
<dbReference type="GO" id="GO:0003676">
    <property type="term" value="F:nucleic acid binding"/>
    <property type="evidence" value="ECO:0007669"/>
    <property type="project" value="InterPro"/>
</dbReference>
<dbReference type="EMBL" id="FNRL01000010">
    <property type="protein sequence ID" value="SEA59664.1"/>
    <property type="molecule type" value="Genomic_DNA"/>
</dbReference>
<dbReference type="Pfam" id="PF00075">
    <property type="entry name" value="RNase_H"/>
    <property type="match status" value="1"/>
</dbReference>
<reference evidence="13" key="1">
    <citation type="submission" date="2016-10" db="EMBL/GenBank/DDBJ databases">
        <authorList>
            <person name="Varghese N."/>
            <person name="Submissions S."/>
        </authorList>
    </citation>
    <scope>NUCLEOTIDE SEQUENCE [LARGE SCALE GENOMIC DNA]</scope>
    <source>
        <strain evidence="13">DSM 23920</strain>
    </source>
</reference>
<evidence type="ECO:0000256" key="9">
    <source>
        <dbReference type="ARBA" id="ARBA00022801"/>
    </source>
</evidence>
<keyword evidence="13" id="KW-1185">Reference proteome</keyword>
<keyword evidence="8" id="KW-0255">Endonuclease</keyword>
<gene>
    <name evidence="12" type="ORF">SAMN05660909_02631</name>
</gene>
<comment type="cofactor">
    <cofactor evidence="2">
        <name>Mg(2+)</name>
        <dbReference type="ChEBI" id="CHEBI:18420"/>
    </cofactor>
</comment>
<dbReference type="InterPro" id="IPR050092">
    <property type="entry name" value="RNase_H"/>
</dbReference>
<dbReference type="RefSeq" id="WP_089762262.1">
    <property type="nucleotide sequence ID" value="NZ_BKAT01000007.1"/>
</dbReference>
<dbReference type="GO" id="GO:0043137">
    <property type="term" value="P:DNA replication, removal of RNA primer"/>
    <property type="evidence" value="ECO:0007669"/>
    <property type="project" value="TreeGrafter"/>
</dbReference>
<dbReference type="Gene3D" id="3.30.420.10">
    <property type="entry name" value="Ribonuclease H-like superfamily/Ribonuclease H"/>
    <property type="match status" value="1"/>
</dbReference>
<accession>A0A1H4CH31</accession>
<evidence type="ECO:0000256" key="4">
    <source>
        <dbReference type="ARBA" id="ARBA00011245"/>
    </source>
</evidence>
<evidence type="ECO:0000256" key="1">
    <source>
        <dbReference type="ARBA" id="ARBA00000077"/>
    </source>
</evidence>
<dbReference type="Proteomes" id="UP000199656">
    <property type="component" value="Unassembled WGS sequence"/>
</dbReference>
<keyword evidence="6" id="KW-0540">Nuclease</keyword>
<dbReference type="OrthoDB" id="7845843at2"/>
<evidence type="ECO:0000256" key="5">
    <source>
        <dbReference type="ARBA" id="ARBA00012180"/>
    </source>
</evidence>
<evidence type="ECO:0000313" key="13">
    <source>
        <dbReference type="Proteomes" id="UP000199656"/>
    </source>
</evidence>
<dbReference type="PANTHER" id="PTHR10642">
    <property type="entry name" value="RIBONUCLEASE H1"/>
    <property type="match status" value="1"/>
</dbReference>
<comment type="catalytic activity">
    <reaction evidence="1">
        <text>Endonucleolytic cleavage to 5'-phosphomonoester.</text>
        <dbReference type="EC" id="3.1.26.4"/>
    </reaction>
</comment>
<dbReference type="EC" id="3.1.26.4" evidence="5"/>
<comment type="similarity">
    <text evidence="3">Belongs to the RNase H family.</text>
</comment>
<dbReference type="InterPro" id="IPR012337">
    <property type="entry name" value="RNaseH-like_sf"/>
</dbReference>
<evidence type="ECO:0000256" key="10">
    <source>
        <dbReference type="ARBA" id="ARBA00022842"/>
    </source>
</evidence>
<organism evidence="12 13">
    <name type="scientific">Chitinophaga terrae</name>
    <name type="common">ex Kim and Jung 2007</name>
    <dbReference type="NCBI Taxonomy" id="408074"/>
    <lineage>
        <taxon>Bacteria</taxon>
        <taxon>Pseudomonadati</taxon>
        <taxon>Bacteroidota</taxon>
        <taxon>Chitinophagia</taxon>
        <taxon>Chitinophagales</taxon>
        <taxon>Chitinophagaceae</taxon>
        <taxon>Chitinophaga</taxon>
    </lineage>
</organism>
<dbReference type="STRING" id="408074.SAMN05660909_02631"/>
<dbReference type="SUPFAM" id="SSF53098">
    <property type="entry name" value="Ribonuclease H-like"/>
    <property type="match status" value="1"/>
</dbReference>
<protein>
    <recommendedName>
        <fullName evidence="5">ribonuclease H</fullName>
        <ecNumber evidence="5">3.1.26.4</ecNumber>
    </recommendedName>
</protein>
<evidence type="ECO:0000256" key="6">
    <source>
        <dbReference type="ARBA" id="ARBA00022722"/>
    </source>
</evidence>
<dbReference type="CDD" id="cd09278">
    <property type="entry name" value="RNase_HI_prokaryote_like"/>
    <property type="match status" value="1"/>
</dbReference>
<evidence type="ECO:0000313" key="12">
    <source>
        <dbReference type="EMBL" id="SEA59664.1"/>
    </source>
</evidence>
<dbReference type="NCBIfam" id="NF001236">
    <property type="entry name" value="PRK00203.1"/>
    <property type="match status" value="1"/>
</dbReference>
<evidence type="ECO:0000256" key="8">
    <source>
        <dbReference type="ARBA" id="ARBA00022759"/>
    </source>
</evidence>
<dbReference type="PROSITE" id="PS50879">
    <property type="entry name" value="RNASE_H_1"/>
    <property type="match status" value="1"/>
</dbReference>
<sequence length="157" mass="17837">MAELVVYTDGASRGNPGPGGYGVVLMWGSLRKELSQGYRKTTNNRMELLAVITALEALKKDGLQLTICTDSKYVVDSIEKGWIWGWMKTGFKGKKNKDLWMRFIPLYRKHKIKMQWVKGHASNIFNNRCDELATQAADSGNWLIDEGFENDMDSLLN</sequence>
<dbReference type="AlphaFoldDB" id="A0A1H4CH31"/>
<comment type="subunit">
    <text evidence="4">Monomer.</text>
</comment>
<dbReference type="InterPro" id="IPR036397">
    <property type="entry name" value="RNaseH_sf"/>
</dbReference>
<dbReference type="PANTHER" id="PTHR10642:SF26">
    <property type="entry name" value="RIBONUCLEASE H1"/>
    <property type="match status" value="1"/>
</dbReference>
<dbReference type="InterPro" id="IPR022892">
    <property type="entry name" value="RNaseHI"/>
</dbReference>
<keyword evidence="10" id="KW-0460">Magnesium</keyword>
<keyword evidence="9" id="KW-0378">Hydrolase</keyword>
<name>A0A1H4CH31_9BACT</name>